<organism evidence="3 4">
    <name type="scientific">Petromyces alliaceus</name>
    <name type="common">Aspergillus alliaceus</name>
    <dbReference type="NCBI Taxonomy" id="209559"/>
    <lineage>
        <taxon>Eukaryota</taxon>
        <taxon>Fungi</taxon>
        <taxon>Dikarya</taxon>
        <taxon>Ascomycota</taxon>
        <taxon>Pezizomycotina</taxon>
        <taxon>Eurotiomycetes</taxon>
        <taxon>Eurotiomycetidae</taxon>
        <taxon>Eurotiales</taxon>
        <taxon>Aspergillaceae</taxon>
        <taxon>Aspergillus</taxon>
        <taxon>Aspergillus subgen. Circumdati</taxon>
    </lineage>
</organism>
<comment type="similarity">
    <text evidence="1">Belongs to the trichothecene O-acetyltransferase family.</text>
</comment>
<dbReference type="Gene3D" id="3.30.559.30">
    <property type="entry name" value="Nonribosomal peptide synthetase, condensation domain"/>
    <property type="match status" value="1"/>
</dbReference>
<protein>
    <submittedName>
        <fullName evidence="3">Trichothecene 15-O-acetyltransferase</fullName>
    </submittedName>
</protein>
<comment type="caution">
    <text evidence="3">The sequence shown here is derived from an EMBL/GenBank/DDBJ whole genome shotgun (WGS) entry which is preliminary data.</text>
</comment>
<dbReference type="Gene3D" id="3.30.559.10">
    <property type="entry name" value="Chloramphenicol acetyltransferase-like domain"/>
    <property type="match status" value="1"/>
</dbReference>
<keyword evidence="2" id="KW-0808">Transferase</keyword>
<dbReference type="InterPro" id="IPR023213">
    <property type="entry name" value="CAT-like_dom_sf"/>
</dbReference>
<name>A0A8H6AD36_PETAA</name>
<evidence type="ECO:0000313" key="4">
    <source>
        <dbReference type="Proteomes" id="UP000541154"/>
    </source>
</evidence>
<dbReference type="AlphaFoldDB" id="A0A8H6AD36"/>
<dbReference type="Pfam" id="PF07428">
    <property type="entry name" value="Tri3"/>
    <property type="match status" value="1"/>
</dbReference>
<evidence type="ECO:0000256" key="2">
    <source>
        <dbReference type="ARBA" id="ARBA00022679"/>
    </source>
</evidence>
<dbReference type="PANTHER" id="PTHR42034">
    <property type="entry name" value="CHROMOSOME 7, WHOLE GENOME SHOTGUN SEQUENCE-RELATED"/>
    <property type="match status" value="1"/>
</dbReference>
<dbReference type="InterPro" id="IPR009992">
    <property type="entry name" value="Tri3/Sat12/Sat16/Mac1"/>
</dbReference>
<evidence type="ECO:0000313" key="3">
    <source>
        <dbReference type="EMBL" id="KAF5865509.1"/>
    </source>
</evidence>
<dbReference type="Proteomes" id="UP000541154">
    <property type="component" value="Unassembled WGS sequence"/>
</dbReference>
<sequence length="513" mass="56800">MGDQRLELPPLSPEAYRWERSSADPLILQRRGNGAETTSGTKERNAKGDIDIWTLIILHVHDIPTTSTLSLVTLEEKLQAALLDIRFEHPEVACTALWDNHLGPLYQYVPPKDSEDALAWAQEAIQVRATSQTGNDIRLEIEKQRKVDGTGATKSVTIYAVADVADKNVPLIPGTSLEILIHMNHLYWDGKAVRLFAGDLVRKLSQDLSSKQKQYKWGEEVGNLSVPVLDAMNLDMCSLDGSFDMAQEKYARGLLRTQSSWGLKFKLGEGTPCAIFHNFTVTESKAIISALKRRFGPKYTITHLGQAAVVLALLKANPPPDYVFGGQSFITVPPVDGRRWLRENHVKDYYGICLTGAVIEFEDIGSLMVDENDKDAVIEALGAGCRITKEAYDRWMSNPFQLPLGVSMYNFLATSMSSNQAPMPTVAGPLFVSDGLNDHLVPGDIVSPTTGEKLISLDRVNVFHNQYLPYILLRLESWKGASTLSLCYNDACYNASEATAFLDDVVGYMMAIL</sequence>
<evidence type="ECO:0000256" key="1">
    <source>
        <dbReference type="ARBA" id="ARBA00006439"/>
    </source>
</evidence>
<dbReference type="GO" id="GO:0016407">
    <property type="term" value="F:acetyltransferase activity"/>
    <property type="evidence" value="ECO:0007669"/>
    <property type="project" value="InterPro"/>
</dbReference>
<proteinExistence type="inferred from homology"/>
<dbReference type="PANTHER" id="PTHR42034:SF1">
    <property type="entry name" value="CONDENSATION DOMAIN-CONTAINING PROTEIN"/>
    <property type="match status" value="1"/>
</dbReference>
<reference evidence="3 4" key="1">
    <citation type="submission" date="2019-04" db="EMBL/GenBank/DDBJ databases">
        <title>Aspergillus burnettii sp. nov., novel species from soil in southeast Queensland.</title>
        <authorList>
            <person name="Gilchrist C.L.M."/>
            <person name="Pitt J.I."/>
            <person name="Lange L."/>
            <person name="Lacey H.J."/>
            <person name="Vuong D."/>
            <person name="Midgley D.J."/>
            <person name="Greenfield P."/>
            <person name="Bradbury M."/>
            <person name="Lacey E."/>
            <person name="Busk P.K."/>
            <person name="Pilgaard B."/>
            <person name="Chooi Y.H."/>
            <person name="Piggott A.M."/>
        </authorList>
    </citation>
    <scope>NUCLEOTIDE SEQUENCE [LARGE SCALE GENOMIC DNA]</scope>
    <source>
        <strain evidence="3 4">FRR 5400</strain>
    </source>
</reference>
<keyword evidence="4" id="KW-1185">Reference proteome</keyword>
<accession>A0A8H6AD36</accession>
<dbReference type="EMBL" id="SPNV01000018">
    <property type="protein sequence ID" value="KAF5865509.1"/>
    <property type="molecule type" value="Genomic_DNA"/>
</dbReference>
<gene>
    <name evidence="3" type="primary">TRI3_3</name>
    <name evidence="3" type="ORF">ETB97_003352</name>
</gene>
<dbReference type="GO" id="GO:0043386">
    <property type="term" value="P:mycotoxin biosynthetic process"/>
    <property type="evidence" value="ECO:0007669"/>
    <property type="project" value="InterPro"/>
</dbReference>